<dbReference type="Gene3D" id="3.40.720.10">
    <property type="entry name" value="Alkaline Phosphatase, subunit A"/>
    <property type="match status" value="1"/>
</dbReference>
<feature type="chain" id="PRO_5032754330" evidence="7">
    <location>
        <begin position="27"/>
        <end position="528"/>
    </location>
</feature>
<keyword evidence="3" id="KW-0479">Metal-binding</keyword>
<comment type="caution">
    <text evidence="9">The sequence shown here is derived from an EMBL/GenBank/DDBJ whole genome shotgun (WGS) entry which is preliminary data.</text>
</comment>
<evidence type="ECO:0000256" key="6">
    <source>
        <dbReference type="ARBA" id="ARBA00022837"/>
    </source>
</evidence>
<evidence type="ECO:0000256" key="1">
    <source>
        <dbReference type="ARBA" id="ARBA00001913"/>
    </source>
</evidence>
<dbReference type="GO" id="GO:0005737">
    <property type="term" value="C:cytoplasm"/>
    <property type="evidence" value="ECO:0007669"/>
    <property type="project" value="TreeGrafter"/>
</dbReference>
<dbReference type="GO" id="GO:0046872">
    <property type="term" value="F:metal ion binding"/>
    <property type="evidence" value="ECO:0007669"/>
    <property type="project" value="UniProtKB-KW"/>
</dbReference>
<feature type="signal peptide" evidence="7">
    <location>
        <begin position="1"/>
        <end position="26"/>
    </location>
</feature>
<comment type="similarity">
    <text evidence="2">Belongs to the sulfatase family.</text>
</comment>
<keyword evidence="4 7" id="KW-0732">Signal</keyword>
<evidence type="ECO:0000313" key="10">
    <source>
        <dbReference type="Proteomes" id="UP000557872"/>
    </source>
</evidence>
<dbReference type="PANTHER" id="PTHR45953">
    <property type="entry name" value="IDURONATE 2-SULFATASE"/>
    <property type="match status" value="1"/>
</dbReference>
<dbReference type="InterPro" id="IPR035874">
    <property type="entry name" value="IDS"/>
</dbReference>
<name>A0A851G8U5_9BACT</name>
<proteinExistence type="inferred from homology"/>
<feature type="domain" description="Sulfatase N-terminal" evidence="8">
    <location>
        <begin position="30"/>
        <end position="382"/>
    </location>
</feature>
<evidence type="ECO:0000256" key="2">
    <source>
        <dbReference type="ARBA" id="ARBA00008779"/>
    </source>
</evidence>
<gene>
    <name evidence="9" type="ORF">HW115_00830</name>
</gene>
<protein>
    <submittedName>
        <fullName evidence="9">Sulfatase</fullName>
    </submittedName>
</protein>
<dbReference type="InterPro" id="IPR017850">
    <property type="entry name" value="Alkaline_phosphatase_core_sf"/>
</dbReference>
<evidence type="ECO:0000256" key="4">
    <source>
        <dbReference type="ARBA" id="ARBA00022729"/>
    </source>
</evidence>
<dbReference type="Pfam" id="PF00884">
    <property type="entry name" value="Sulfatase"/>
    <property type="match status" value="1"/>
</dbReference>
<evidence type="ECO:0000256" key="7">
    <source>
        <dbReference type="SAM" id="SignalP"/>
    </source>
</evidence>
<dbReference type="CDD" id="cd16030">
    <property type="entry name" value="iduronate-2-sulfatase"/>
    <property type="match status" value="1"/>
</dbReference>
<keyword evidence="6" id="KW-0106">Calcium</keyword>
<evidence type="ECO:0000256" key="5">
    <source>
        <dbReference type="ARBA" id="ARBA00022801"/>
    </source>
</evidence>
<dbReference type="PANTHER" id="PTHR45953:SF1">
    <property type="entry name" value="IDURONATE 2-SULFATASE"/>
    <property type="match status" value="1"/>
</dbReference>
<keyword evidence="10" id="KW-1185">Reference proteome</keyword>
<accession>A0A851G8U5</accession>
<evidence type="ECO:0000256" key="3">
    <source>
        <dbReference type="ARBA" id="ARBA00022723"/>
    </source>
</evidence>
<keyword evidence="5" id="KW-0378">Hydrolase</keyword>
<reference evidence="9 10" key="1">
    <citation type="submission" date="2020-07" db="EMBL/GenBank/DDBJ databases">
        <title>Roseicoccus Jingziensis gen. nov., sp. nov., isolated from coastal seawater.</title>
        <authorList>
            <person name="Feng X."/>
        </authorList>
    </citation>
    <scope>NUCLEOTIDE SEQUENCE [LARGE SCALE GENOMIC DNA]</scope>
    <source>
        <strain evidence="9 10">N1E253</strain>
    </source>
</reference>
<sequence>MIPVKFYQLSAVVAVALALVTLTSQAKQKPNVLFIAVDDWNDWVGCLGDQQAKTPNVDRLAARGMLFANASCAASVCNPSRAAVMSGLRPFTTGVYENATPLQTQISADHLTIAKYFRKHGYMAHGSGKLYHDQIGGHLHDDFDHYHFWNEHYRKWGWELGYSRFPDPEPVKRPFAKITKKTKRNFDFGPIQGKEADMPDFKSTTYGVDFLKKKHEKPFFLAIGEFKPHLPWFAPKKYFDMYPLDKIQLPPTKEGDLDDLPKIALKRTNDKASKHHLVKELGEWKKAIQGYRACISFSDAQIGRLLDALDASPYKDNTIIVLWSDHGYHLGEKDHWHKRTLWERSVRVPYIIVAPGVTKPGSVTHAPVDLMSVYPTLLELAGLPAYEKIKEEGVSVAPILKDPTVEWPHYALCTHERKNHTVRSEHYRYIRYQDGSEELYDHRSDPNEWTNLAINPSDEVKALIDDHAKFLPKSEAPVGPSYYGGTALMRLTGDTYDWKLKSEVRGDGEYKNANKLKSKAWKTAAESQ</sequence>
<dbReference type="AlphaFoldDB" id="A0A851G8U5"/>
<organism evidence="9 10">
    <name type="scientific">Oceaniferula marina</name>
    <dbReference type="NCBI Taxonomy" id="2748318"/>
    <lineage>
        <taxon>Bacteria</taxon>
        <taxon>Pseudomonadati</taxon>
        <taxon>Verrucomicrobiota</taxon>
        <taxon>Verrucomicrobiia</taxon>
        <taxon>Verrucomicrobiales</taxon>
        <taxon>Verrucomicrobiaceae</taxon>
        <taxon>Oceaniferula</taxon>
    </lineage>
</organism>
<comment type="cofactor">
    <cofactor evidence="1">
        <name>Ca(2+)</name>
        <dbReference type="ChEBI" id="CHEBI:29108"/>
    </cofactor>
</comment>
<dbReference type="RefSeq" id="WP_178930681.1">
    <property type="nucleotide sequence ID" value="NZ_JACBAZ010000001.1"/>
</dbReference>
<dbReference type="InterPro" id="IPR000917">
    <property type="entry name" value="Sulfatase_N"/>
</dbReference>
<dbReference type="EMBL" id="JACBAZ010000001">
    <property type="protein sequence ID" value="NWK54138.1"/>
    <property type="molecule type" value="Genomic_DNA"/>
</dbReference>
<dbReference type="SUPFAM" id="SSF53649">
    <property type="entry name" value="Alkaline phosphatase-like"/>
    <property type="match status" value="1"/>
</dbReference>
<evidence type="ECO:0000259" key="8">
    <source>
        <dbReference type="Pfam" id="PF00884"/>
    </source>
</evidence>
<dbReference type="Proteomes" id="UP000557872">
    <property type="component" value="Unassembled WGS sequence"/>
</dbReference>
<evidence type="ECO:0000313" key="9">
    <source>
        <dbReference type="EMBL" id="NWK54138.1"/>
    </source>
</evidence>
<dbReference type="GO" id="GO:0004423">
    <property type="term" value="F:iduronate-2-sulfatase activity"/>
    <property type="evidence" value="ECO:0007669"/>
    <property type="project" value="InterPro"/>
</dbReference>